<organism evidence="1 2">
    <name type="scientific">Frigoriglobus tundricola</name>
    <dbReference type="NCBI Taxonomy" id="2774151"/>
    <lineage>
        <taxon>Bacteria</taxon>
        <taxon>Pseudomonadati</taxon>
        <taxon>Planctomycetota</taxon>
        <taxon>Planctomycetia</taxon>
        <taxon>Gemmatales</taxon>
        <taxon>Gemmataceae</taxon>
        <taxon>Frigoriglobus</taxon>
    </lineage>
</organism>
<dbReference type="GO" id="GO:0006508">
    <property type="term" value="P:proteolysis"/>
    <property type="evidence" value="ECO:0007669"/>
    <property type="project" value="UniProtKB-KW"/>
</dbReference>
<keyword evidence="1" id="KW-0378">Hydrolase</keyword>
<dbReference type="EMBL" id="CP053452">
    <property type="protein sequence ID" value="QJW95885.1"/>
    <property type="molecule type" value="Genomic_DNA"/>
</dbReference>
<proteinExistence type="predicted"/>
<keyword evidence="1" id="KW-0645">Protease</keyword>
<sequence length="143" mass="16139">MKDMPHSVEIHLLMPMFHMEHCVFAAFLSSGKDHRDCGRPCEDHKVELRDRVGASFPVLPDTGCRNTVFNSVAQSAAEYVGRMRELGPRAFRVDLLRETPAQVGPLLDRYARVSAGRDDGHETWRQLRALNQLGVTRGTLQLI</sequence>
<keyword evidence="2" id="KW-1185">Reference proteome</keyword>
<evidence type="ECO:0000313" key="2">
    <source>
        <dbReference type="Proteomes" id="UP000503447"/>
    </source>
</evidence>
<protein>
    <submittedName>
        <fullName evidence="1">Protease YhbU</fullName>
    </submittedName>
</protein>
<gene>
    <name evidence="1" type="ORF">FTUN_3439</name>
</gene>
<dbReference type="GO" id="GO:0008233">
    <property type="term" value="F:peptidase activity"/>
    <property type="evidence" value="ECO:0007669"/>
    <property type="project" value="UniProtKB-KW"/>
</dbReference>
<evidence type="ECO:0000313" key="1">
    <source>
        <dbReference type="EMBL" id="QJW95885.1"/>
    </source>
</evidence>
<dbReference type="KEGG" id="ftj:FTUN_3439"/>
<dbReference type="Proteomes" id="UP000503447">
    <property type="component" value="Chromosome"/>
</dbReference>
<accession>A0A6M5YPG0</accession>
<reference evidence="2" key="1">
    <citation type="submission" date="2020-05" db="EMBL/GenBank/DDBJ databases">
        <title>Frigoriglobus tundricola gen. nov., sp. nov., a psychrotolerant cellulolytic planctomycete of the family Gemmataceae with two divergent copies of 16S rRNA gene.</title>
        <authorList>
            <person name="Kulichevskaya I.S."/>
            <person name="Ivanova A.A."/>
            <person name="Naumoff D.G."/>
            <person name="Beletsky A.V."/>
            <person name="Rijpstra W.I.C."/>
            <person name="Sinninghe Damste J.S."/>
            <person name="Mardanov A.V."/>
            <person name="Ravin N.V."/>
            <person name="Dedysh S.N."/>
        </authorList>
    </citation>
    <scope>NUCLEOTIDE SEQUENCE [LARGE SCALE GENOMIC DNA]</scope>
    <source>
        <strain evidence="2">PL17</strain>
    </source>
</reference>
<dbReference type="AlphaFoldDB" id="A0A6M5YPG0"/>
<name>A0A6M5YPG0_9BACT</name>